<comment type="caution">
    <text evidence="1">The sequence shown here is derived from an EMBL/GenBank/DDBJ whole genome shotgun (WGS) entry which is preliminary data.</text>
</comment>
<name>A0ACC5ZXL3_9RHOB</name>
<gene>
    <name evidence="1" type="ORF">M8744_13055</name>
</gene>
<organism evidence="1 2">
    <name type="scientific">Lutimaribacter degradans</name>
    <dbReference type="NCBI Taxonomy" id="2945989"/>
    <lineage>
        <taxon>Bacteria</taxon>
        <taxon>Pseudomonadati</taxon>
        <taxon>Pseudomonadota</taxon>
        <taxon>Alphaproteobacteria</taxon>
        <taxon>Rhodobacterales</taxon>
        <taxon>Roseobacteraceae</taxon>
        <taxon>Lutimaribacter</taxon>
    </lineage>
</organism>
<dbReference type="EMBL" id="JAMQGO010000009">
    <property type="protein sequence ID" value="MCM2563077.1"/>
    <property type="molecule type" value="Genomic_DNA"/>
</dbReference>
<reference evidence="1" key="1">
    <citation type="submission" date="2022-06" db="EMBL/GenBank/DDBJ databases">
        <title>Lutimaribacter sp. EGI FJ00013, a novel bacterium isolated from a salt lake sediment enrichment.</title>
        <authorList>
            <person name="Gao L."/>
            <person name="Fang B.-Z."/>
            <person name="Li W.-J."/>
        </authorList>
    </citation>
    <scope>NUCLEOTIDE SEQUENCE</scope>
    <source>
        <strain evidence="1">EGI FJ00013</strain>
    </source>
</reference>
<keyword evidence="2" id="KW-1185">Reference proteome</keyword>
<evidence type="ECO:0000313" key="2">
    <source>
        <dbReference type="Proteomes" id="UP001203036"/>
    </source>
</evidence>
<evidence type="ECO:0000313" key="1">
    <source>
        <dbReference type="EMBL" id="MCM2563077.1"/>
    </source>
</evidence>
<dbReference type="Proteomes" id="UP001203036">
    <property type="component" value="Unassembled WGS sequence"/>
</dbReference>
<proteinExistence type="predicted"/>
<accession>A0ACC5ZXL3</accession>
<sequence>MFDSFVMVDWSAAGAPRTGADSIWLAVLRDGGLNQHNPPTRAEAEDALRHLLLDEQAAGRRVLAGFDFAFGYPPGLSARLGAAGWRSVWSALAARIVDGAKNANNRFDVGGALNALFDAPGPFWGNGLQRDIPGLPRKKPGGWGTALPENRRICDALAPGAQEVWKLSGAGSVGGQALTGIAMLERLRHATGAAVWPFEWPGTSGIVLAEVFPSLWPLTVPVGQIRDAEQVRQTAERLAAWDGTGHLLAALEVPLAQPARVCQDEGWILGVSPT</sequence>
<protein>
    <submittedName>
        <fullName evidence="1">Molybdopterin guanine dinucleotide synthesis</fullName>
    </submittedName>
</protein>